<reference evidence="2 3" key="1">
    <citation type="submission" date="2019-07" db="EMBL/GenBank/DDBJ databases">
        <title>Whole genome shotgun sequence of Brevifollis gellanilyticus NBRC 108608.</title>
        <authorList>
            <person name="Hosoyama A."/>
            <person name="Uohara A."/>
            <person name="Ohji S."/>
            <person name="Ichikawa N."/>
        </authorList>
    </citation>
    <scope>NUCLEOTIDE SEQUENCE [LARGE SCALE GENOMIC DNA]</scope>
    <source>
        <strain evidence="2 3">NBRC 108608</strain>
    </source>
</reference>
<dbReference type="Proteomes" id="UP000321577">
    <property type="component" value="Unassembled WGS sequence"/>
</dbReference>
<gene>
    <name evidence="2" type="ORF">BGE01nite_31210</name>
</gene>
<feature type="chain" id="PRO_5021875880" description="Lipoprotein" evidence="1">
    <location>
        <begin position="18"/>
        <end position="167"/>
    </location>
</feature>
<dbReference type="GO" id="GO:0019867">
    <property type="term" value="C:outer membrane"/>
    <property type="evidence" value="ECO:0007669"/>
    <property type="project" value="InterPro"/>
</dbReference>
<feature type="signal peptide" evidence="1">
    <location>
        <begin position="1"/>
        <end position="17"/>
    </location>
</feature>
<evidence type="ECO:0000313" key="2">
    <source>
        <dbReference type="EMBL" id="GEP43830.1"/>
    </source>
</evidence>
<dbReference type="Pfam" id="PF04390">
    <property type="entry name" value="LptE"/>
    <property type="match status" value="1"/>
</dbReference>
<dbReference type="PROSITE" id="PS51257">
    <property type="entry name" value="PROKAR_LIPOPROTEIN"/>
    <property type="match status" value="1"/>
</dbReference>
<evidence type="ECO:0008006" key="4">
    <source>
        <dbReference type="Google" id="ProtNLM"/>
    </source>
</evidence>
<dbReference type="RefSeq" id="WP_146851396.1">
    <property type="nucleotide sequence ID" value="NZ_BKAG01000022.1"/>
</dbReference>
<proteinExistence type="predicted"/>
<keyword evidence="1" id="KW-0732">Signal</keyword>
<sequence length="167" mass="18102">MKTLCLLALSLVLSSCAGYHLGGQKPAHLANITKLAVPTFENQTLEPRLSSVVTNSLIKQIQMDGSYQIVRKEDADAVLEGVISRVDRSQFRSVRRNVLRTSQLQMRLVVSYAVKDAASGRAIHVGGTSGMSYVILDSNVQNSEAQALDDAAQRVATTIANEISEGW</sequence>
<evidence type="ECO:0000313" key="3">
    <source>
        <dbReference type="Proteomes" id="UP000321577"/>
    </source>
</evidence>
<dbReference type="AlphaFoldDB" id="A0A512MAS5"/>
<dbReference type="InterPro" id="IPR007485">
    <property type="entry name" value="LPS_assembly_LptE"/>
</dbReference>
<dbReference type="EMBL" id="BKAG01000022">
    <property type="protein sequence ID" value="GEP43830.1"/>
    <property type="molecule type" value="Genomic_DNA"/>
</dbReference>
<comment type="caution">
    <text evidence="2">The sequence shown here is derived from an EMBL/GenBank/DDBJ whole genome shotgun (WGS) entry which is preliminary data.</text>
</comment>
<evidence type="ECO:0000256" key="1">
    <source>
        <dbReference type="SAM" id="SignalP"/>
    </source>
</evidence>
<organism evidence="2 3">
    <name type="scientific">Brevifollis gellanilyticus</name>
    <dbReference type="NCBI Taxonomy" id="748831"/>
    <lineage>
        <taxon>Bacteria</taxon>
        <taxon>Pseudomonadati</taxon>
        <taxon>Verrucomicrobiota</taxon>
        <taxon>Verrucomicrobiia</taxon>
        <taxon>Verrucomicrobiales</taxon>
        <taxon>Verrucomicrobiaceae</taxon>
    </lineage>
</organism>
<dbReference type="GO" id="GO:0043165">
    <property type="term" value="P:Gram-negative-bacterium-type cell outer membrane assembly"/>
    <property type="evidence" value="ECO:0007669"/>
    <property type="project" value="InterPro"/>
</dbReference>
<name>A0A512MAS5_9BACT</name>
<protein>
    <recommendedName>
        <fullName evidence="4">Lipoprotein</fullName>
    </recommendedName>
</protein>
<dbReference type="OrthoDB" id="190255at2"/>
<accession>A0A512MAS5</accession>
<keyword evidence="3" id="KW-1185">Reference proteome</keyword>